<dbReference type="Pfam" id="PF06580">
    <property type="entry name" value="His_kinase"/>
    <property type="match status" value="1"/>
</dbReference>
<evidence type="ECO:0000256" key="1">
    <source>
        <dbReference type="ARBA" id="ARBA00004370"/>
    </source>
</evidence>
<dbReference type="InterPro" id="IPR036890">
    <property type="entry name" value="HATPase_C_sf"/>
</dbReference>
<dbReference type="AlphaFoldDB" id="A0A0G3W997"/>
<evidence type="ECO:0000313" key="6">
    <source>
        <dbReference type="EMBL" id="AKL95261.1"/>
    </source>
</evidence>
<evidence type="ECO:0000256" key="3">
    <source>
        <dbReference type="ARBA" id="ARBA00022679"/>
    </source>
</evidence>
<dbReference type="InterPro" id="IPR050640">
    <property type="entry name" value="Bact_2-comp_sensor_kinase"/>
</dbReference>
<keyword evidence="2" id="KW-0597">Phosphoprotein</keyword>
<proteinExistence type="predicted"/>
<dbReference type="PROSITE" id="PS50885">
    <property type="entry name" value="HAMP"/>
    <property type="match status" value="1"/>
</dbReference>
<gene>
    <name evidence="6" type="primary">yesM1</name>
    <name evidence="6" type="ORF">CACET_c18130</name>
</gene>
<dbReference type="GO" id="GO:0000155">
    <property type="term" value="F:phosphorelay sensor kinase activity"/>
    <property type="evidence" value="ECO:0007669"/>
    <property type="project" value="InterPro"/>
</dbReference>
<evidence type="ECO:0000256" key="4">
    <source>
        <dbReference type="SAM" id="Phobius"/>
    </source>
</evidence>
<keyword evidence="4" id="KW-0812">Transmembrane</keyword>
<dbReference type="OrthoDB" id="9809348at2"/>
<dbReference type="STRING" id="84022.CACET_c18130"/>
<dbReference type="InterPro" id="IPR010559">
    <property type="entry name" value="Sig_transdc_His_kin_internal"/>
</dbReference>
<dbReference type="Gene3D" id="3.30.565.10">
    <property type="entry name" value="Histidine kinase-like ATPase, C-terminal domain"/>
    <property type="match status" value="1"/>
</dbReference>
<dbReference type="Gene3D" id="6.10.340.10">
    <property type="match status" value="1"/>
</dbReference>
<evidence type="ECO:0000259" key="5">
    <source>
        <dbReference type="PROSITE" id="PS50885"/>
    </source>
</evidence>
<feature type="transmembrane region" description="Helical" evidence="4">
    <location>
        <begin position="249"/>
        <end position="272"/>
    </location>
</feature>
<dbReference type="CDD" id="cd06225">
    <property type="entry name" value="HAMP"/>
    <property type="match status" value="1"/>
</dbReference>
<dbReference type="PATRIC" id="fig|84022.6.peg.1807"/>
<dbReference type="KEGG" id="cace:CACET_c18130"/>
<feature type="domain" description="HAMP" evidence="5">
    <location>
        <begin position="269"/>
        <end position="321"/>
    </location>
</feature>
<keyword evidence="6" id="KW-0418">Kinase</keyword>
<dbReference type="SUPFAM" id="SSF158472">
    <property type="entry name" value="HAMP domain-like"/>
    <property type="match status" value="1"/>
</dbReference>
<feature type="transmembrane region" description="Helical" evidence="4">
    <location>
        <begin position="9"/>
        <end position="27"/>
    </location>
</feature>
<dbReference type="Pfam" id="PF00672">
    <property type="entry name" value="HAMP"/>
    <property type="match status" value="1"/>
</dbReference>
<accession>A0A0G3W997</accession>
<organism evidence="6 7">
    <name type="scientific">Clostridium aceticum</name>
    <dbReference type="NCBI Taxonomy" id="84022"/>
    <lineage>
        <taxon>Bacteria</taxon>
        <taxon>Bacillati</taxon>
        <taxon>Bacillota</taxon>
        <taxon>Clostridia</taxon>
        <taxon>Eubacteriales</taxon>
        <taxon>Clostridiaceae</taxon>
        <taxon>Clostridium</taxon>
    </lineage>
</organism>
<name>A0A0G3W997_9CLOT</name>
<evidence type="ECO:0000256" key="2">
    <source>
        <dbReference type="ARBA" id="ARBA00022553"/>
    </source>
</evidence>
<dbReference type="RefSeq" id="WP_052661281.1">
    <property type="nucleotide sequence ID" value="NZ_CP009687.1"/>
</dbReference>
<keyword evidence="3 6" id="KW-0808">Transferase</keyword>
<protein>
    <submittedName>
        <fullName evidence="6">Sensor histidine kinase YesM</fullName>
        <ecNumber evidence="6">2.7.13.3</ecNumber>
    </submittedName>
</protein>
<dbReference type="PANTHER" id="PTHR34220:SF7">
    <property type="entry name" value="SENSOR HISTIDINE KINASE YPDA"/>
    <property type="match status" value="1"/>
</dbReference>
<reference evidence="6 7" key="1">
    <citation type="submission" date="2014-10" db="EMBL/GenBank/DDBJ databases">
        <title>Genome sequence of Clostridium aceticum DSM 1496.</title>
        <authorList>
            <person name="Poehlein A."/>
            <person name="Schiel-Bengelsdorf B."/>
            <person name="Gottschalk G."/>
            <person name="Duerre P."/>
            <person name="Daniel R."/>
        </authorList>
    </citation>
    <scope>NUCLEOTIDE SEQUENCE [LARGE SCALE GENOMIC DNA]</scope>
    <source>
        <strain evidence="6 7">DSM 1496</strain>
    </source>
</reference>
<dbReference type="GO" id="GO:0016020">
    <property type="term" value="C:membrane"/>
    <property type="evidence" value="ECO:0007669"/>
    <property type="project" value="UniProtKB-SubCell"/>
</dbReference>
<dbReference type="PANTHER" id="PTHR34220">
    <property type="entry name" value="SENSOR HISTIDINE KINASE YPDA"/>
    <property type="match status" value="1"/>
</dbReference>
<dbReference type="EC" id="2.7.13.3" evidence="6"/>
<dbReference type="Proteomes" id="UP000035704">
    <property type="component" value="Chromosome"/>
</dbReference>
<keyword evidence="7" id="KW-1185">Reference proteome</keyword>
<keyword evidence="4" id="KW-0472">Membrane</keyword>
<comment type="subcellular location">
    <subcellularLocation>
        <location evidence="1">Membrane</location>
    </subcellularLocation>
</comment>
<keyword evidence="4" id="KW-1133">Transmembrane helix</keyword>
<dbReference type="SMART" id="SM00304">
    <property type="entry name" value="HAMP"/>
    <property type="match status" value="1"/>
</dbReference>
<dbReference type="InterPro" id="IPR003660">
    <property type="entry name" value="HAMP_dom"/>
</dbReference>
<evidence type="ECO:0000313" key="7">
    <source>
        <dbReference type="Proteomes" id="UP000035704"/>
    </source>
</evidence>
<sequence>MRKSIKTKIIIAILIVFSILFSIYLYIIDGQVKENVTVLNRNLTKEIVDARAYQISYWLQQRKIELEMMSDCIISFGMDEVEARAYVGAVYKKKSNVYLDMGIVKFGGYKISNDGIREWISQEKYYRDALKENATFKVSGPVEKNGENTVAMLYKVGGVNREIEFIYAEISLENLMRIASRINVYDGIGEILISNNSIHTNDKIFYQDFMKESPIIFETDIGAARGWSLNYYIPKRNINEINHHIRKSILIFGSILLMTILALLIISYTSIVKPIDQLKKLMKKVEEGDLSVRLKSNRQDEIGSLITSFNNMTQKLENLSYQEKEMRLKIMQEQIKPHFLYNTLDTIKWVAMEENTEEVLSLIDALSTYFRIGLSNGKTFITLDEELEHIDSYLNIQKTRYENRLTYSIHYEDALLDYRVMRVLLQPIVENAVVHGVNNRESGGKISIFITQDDSAILIKIMNNSEMPLDRLAVINHALKLDRPTETVKGYGLYSVNHRIKLEHGEEYGLELQSQKGWTTATIRIPKIRGEGKNV</sequence>
<dbReference type="SUPFAM" id="SSF55874">
    <property type="entry name" value="ATPase domain of HSP90 chaperone/DNA topoisomerase II/histidine kinase"/>
    <property type="match status" value="1"/>
</dbReference>
<dbReference type="EMBL" id="CP009687">
    <property type="protein sequence ID" value="AKL95261.1"/>
    <property type="molecule type" value="Genomic_DNA"/>
</dbReference>